<feature type="region of interest" description="Disordered" evidence="1">
    <location>
        <begin position="198"/>
        <end position="218"/>
    </location>
</feature>
<dbReference type="InterPro" id="IPR036812">
    <property type="entry name" value="NAD(P)_OxRdtase_dom_sf"/>
</dbReference>
<dbReference type="Proteomes" id="UP000662747">
    <property type="component" value="Chromosome"/>
</dbReference>
<dbReference type="InterPro" id="IPR053135">
    <property type="entry name" value="AKR2_Oxidoreductase"/>
</dbReference>
<dbReference type="Gene3D" id="3.20.20.100">
    <property type="entry name" value="NADP-dependent oxidoreductase domain"/>
    <property type="match status" value="1"/>
</dbReference>
<evidence type="ECO:0000313" key="2">
    <source>
        <dbReference type="EMBL" id="QSQ20381.1"/>
    </source>
</evidence>
<dbReference type="SUPFAM" id="SSF48371">
    <property type="entry name" value="ARM repeat"/>
    <property type="match status" value="3"/>
</dbReference>
<sequence length="986" mass="108040">MPDLDPASVRLLDEDVAVRREAVGEVDTSALPGRFALRQALLTDEDAEVRASAAHRLGGTRDARFVQPLLDALADPMPLVRDRAWRALARLGAQALLRHAVRAVREEPVWWVRRAVVRASASVAGSGAMDVLLGALEDPFWRVRHAAVQSLAWIGTGNPAVQQRVRQAAEGTTQGPVRSALAWLETAWNAALKEAPVPHAGSETAPVSEQPNSLGNEDPAVTTARLEAAPASSLSARELVEWLGDPHEPLRLLARRRLRERKDPDALLLAMRWLDEPRVPHAAEEAHSLLERIDVEDVDLAARVLDAPPRPGSVAWASRVAVRRGHPELLERVRLLLRHPEAELRCAALSGLVYDPDSLDDVLALLEDPDERVRAEVIAAWERRPPAPSTAEAFALAMVRFAPRASTARERRAVTVAAMFLEEPELLIHASRDEDPAVRAVALRALASLDLLTETERQEAETHEDPWIRSAVLDPDSAFRVCTEDSDPTLRRTALELLLPLARRLAGNTVLAKAAKGTEAEASSIAELDEEDRAVTQDLSTAALACSQSTDAWMRARAAELLSPSRGPEELRALLRLSLDTVPMVRSAAASILESSDTLDALLDDLLHGPTRERDETLRTSAWTWRLRLADASAFEQLRTALLSHNEPERVVTHLEALTLVFPDELIASEPALARHRPSRPAQPRTAPVPRAVPPRASARSLGNTGITVSPLVLSGAHLTSPQPFFEAHEAGLNTFFWEPRYAALTQFLRSGRNLRDGLVIVAGSYHSGASALRRDVESALRRLRTSWLDVFLLFWTRSPERLNAEDFAALERLRTEGKVRAFGFSTHLRDLARDAIRQNPWPVVMTRHSAAHPGAEVAFLPEAQARGTGVLTFTATCYGRLLQPAPGTPPDAPLPTAVDCYRYSLSQPGVSASLTAPRSRRELLHNLDVLARPYMETDALPAMRAHGEHVRARSRQLDALVRRAPGGPRDALLALMEEDGPPDAA</sequence>
<feature type="compositionally biased region" description="Low complexity" evidence="1">
    <location>
        <begin position="680"/>
        <end position="701"/>
    </location>
</feature>
<dbReference type="RefSeq" id="WP_206721961.1">
    <property type="nucleotide sequence ID" value="NZ_CP071090.1"/>
</dbReference>
<accession>A0ABX7NNE3</accession>
<dbReference type="Pfam" id="PF13646">
    <property type="entry name" value="HEAT_2"/>
    <property type="match status" value="1"/>
</dbReference>
<dbReference type="PANTHER" id="PTHR43312:SF1">
    <property type="entry name" value="NADP-DEPENDENT OXIDOREDUCTASE DOMAIN-CONTAINING PROTEIN"/>
    <property type="match status" value="1"/>
</dbReference>
<dbReference type="InterPro" id="IPR004155">
    <property type="entry name" value="PBS_lyase_HEAT"/>
</dbReference>
<reference evidence="2 3" key="1">
    <citation type="submission" date="2021-02" db="EMBL/GenBank/DDBJ databases">
        <title>De Novo genome assembly of isolated myxobacteria.</title>
        <authorList>
            <person name="Stevens D.C."/>
        </authorList>
    </citation>
    <scope>NUCLEOTIDE SEQUENCE [LARGE SCALE GENOMIC DNA]</scope>
    <source>
        <strain evidence="3">SCPEA02</strain>
    </source>
</reference>
<name>A0ABX7NNE3_9BACT</name>
<dbReference type="EMBL" id="CP071090">
    <property type="protein sequence ID" value="QSQ20381.1"/>
    <property type="molecule type" value="Genomic_DNA"/>
</dbReference>
<feature type="compositionally biased region" description="Polar residues" evidence="1">
    <location>
        <begin position="205"/>
        <end position="215"/>
    </location>
</feature>
<dbReference type="SUPFAM" id="SSF51430">
    <property type="entry name" value="NAD(P)-linked oxidoreductase"/>
    <property type="match status" value="1"/>
</dbReference>
<proteinExistence type="predicted"/>
<organism evidence="2 3">
    <name type="scientific">Pyxidicoccus parkwayensis</name>
    <dbReference type="NCBI Taxonomy" id="2813578"/>
    <lineage>
        <taxon>Bacteria</taxon>
        <taxon>Pseudomonadati</taxon>
        <taxon>Myxococcota</taxon>
        <taxon>Myxococcia</taxon>
        <taxon>Myxococcales</taxon>
        <taxon>Cystobacterineae</taxon>
        <taxon>Myxococcaceae</taxon>
        <taxon>Pyxidicoccus</taxon>
    </lineage>
</organism>
<gene>
    <name evidence="2" type="ORF">JY651_34740</name>
</gene>
<protein>
    <submittedName>
        <fullName evidence="2">HEAT repeat domain-containing protein</fullName>
    </submittedName>
</protein>
<dbReference type="PANTHER" id="PTHR43312">
    <property type="entry name" value="D-THREO-ALDOSE 1-DEHYDROGENASE"/>
    <property type="match status" value="1"/>
</dbReference>
<evidence type="ECO:0000313" key="3">
    <source>
        <dbReference type="Proteomes" id="UP000662747"/>
    </source>
</evidence>
<keyword evidence="3" id="KW-1185">Reference proteome</keyword>
<feature type="region of interest" description="Disordered" evidence="1">
    <location>
        <begin position="673"/>
        <end position="703"/>
    </location>
</feature>
<dbReference type="Gene3D" id="1.25.10.10">
    <property type="entry name" value="Leucine-rich Repeat Variant"/>
    <property type="match status" value="4"/>
</dbReference>
<dbReference type="SMART" id="SM00567">
    <property type="entry name" value="EZ_HEAT"/>
    <property type="match status" value="5"/>
</dbReference>
<dbReference type="InterPro" id="IPR016024">
    <property type="entry name" value="ARM-type_fold"/>
</dbReference>
<dbReference type="InterPro" id="IPR011989">
    <property type="entry name" value="ARM-like"/>
</dbReference>
<evidence type="ECO:0000256" key="1">
    <source>
        <dbReference type="SAM" id="MobiDB-lite"/>
    </source>
</evidence>